<dbReference type="Proteomes" id="UP000309186">
    <property type="component" value="Unassembled WGS sequence"/>
</dbReference>
<dbReference type="AlphaFoldDB" id="A0A5R9Q1P2"/>
<dbReference type="RefSeq" id="WP_138482706.1">
    <property type="nucleotide sequence ID" value="NZ_PPSW01000024.1"/>
</dbReference>
<gene>
    <name evidence="1" type="ORF">C1E24_14775</name>
</gene>
<dbReference type="InterPro" id="IPR029058">
    <property type="entry name" value="AB_hydrolase_fold"/>
</dbReference>
<dbReference type="InterPro" id="IPR008886">
    <property type="entry name" value="UPF0227/Esterase_YqiA"/>
</dbReference>
<evidence type="ECO:0000313" key="1">
    <source>
        <dbReference type="EMBL" id="TLX46287.1"/>
    </source>
</evidence>
<dbReference type="EMBL" id="PPSW01000024">
    <property type="protein sequence ID" value="TLX46287.1"/>
    <property type="molecule type" value="Genomic_DNA"/>
</dbReference>
<proteinExistence type="predicted"/>
<sequence length="206" mass="23809">MVKRVIYIHGFNSSEKSFKAQQFGQWISTHYPDIEYTSPRLHFDPRIAIIQLTQLIDQHTVLLGSSLGGYYATYLSQLHNIKAVVINPAVKPFELLADYLGPQYNPYQDMHYELTLEHVAALKSFYVETLSQPSNILLLQQMGDEVLPFHQAVDYFKQSAQHVEFAGDHSFMGFERYFDTVAKFLKITYNKSNKKDKELSHEPAEL</sequence>
<comment type="caution">
    <text evidence="1">The sequence shown here is derived from an EMBL/GenBank/DDBJ whole genome shotgun (WGS) entry which is preliminary data.</text>
</comment>
<reference evidence="1 2" key="1">
    <citation type="submission" date="2018-01" db="EMBL/GenBank/DDBJ databases">
        <title>Co-occurrence of chitin degradation, pigmentation and bioactivity in marine Pseudoalteromonas.</title>
        <authorList>
            <person name="Paulsen S."/>
            <person name="Gram L."/>
            <person name="Machado H."/>
        </authorList>
    </citation>
    <scope>NUCLEOTIDE SEQUENCE [LARGE SCALE GENOMIC DNA]</scope>
    <source>
        <strain evidence="1 2">S3663</strain>
    </source>
</reference>
<dbReference type="Gene3D" id="3.40.50.1820">
    <property type="entry name" value="alpha/beta hydrolase"/>
    <property type="match status" value="1"/>
</dbReference>
<dbReference type="Pfam" id="PF05728">
    <property type="entry name" value="UPF0227"/>
    <property type="match status" value="1"/>
</dbReference>
<protein>
    <submittedName>
        <fullName evidence="1">Esterase YqiA</fullName>
    </submittedName>
</protein>
<organism evidence="1 2">
    <name type="scientific">Pseudoalteromonas phenolica</name>
    <dbReference type="NCBI Taxonomy" id="161398"/>
    <lineage>
        <taxon>Bacteria</taxon>
        <taxon>Pseudomonadati</taxon>
        <taxon>Pseudomonadota</taxon>
        <taxon>Gammaproteobacteria</taxon>
        <taxon>Alteromonadales</taxon>
        <taxon>Pseudoalteromonadaceae</taxon>
        <taxon>Pseudoalteromonas</taxon>
    </lineage>
</organism>
<dbReference type="OrthoDB" id="9814831at2"/>
<dbReference type="SUPFAM" id="SSF53474">
    <property type="entry name" value="alpha/beta-Hydrolases"/>
    <property type="match status" value="1"/>
</dbReference>
<evidence type="ECO:0000313" key="2">
    <source>
        <dbReference type="Proteomes" id="UP000309186"/>
    </source>
</evidence>
<accession>A0A5R9Q1P2</accession>
<dbReference type="PANTHER" id="PTHR35602">
    <property type="entry name" value="ESTERASE YQIA-RELATED"/>
    <property type="match status" value="1"/>
</dbReference>
<name>A0A5R9Q1P2_9GAMM</name>
<dbReference type="PANTHER" id="PTHR35602:SF3">
    <property type="entry name" value="ESTERASE YQIA"/>
    <property type="match status" value="1"/>
</dbReference>